<dbReference type="PANTHER" id="PTHR45661">
    <property type="entry name" value="SURFACE ANTIGEN"/>
    <property type="match status" value="1"/>
</dbReference>
<dbReference type="InterPro" id="IPR026906">
    <property type="entry name" value="LRR_5"/>
</dbReference>
<dbReference type="SUPFAM" id="SSF52058">
    <property type="entry name" value="L domain-like"/>
    <property type="match status" value="2"/>
</dbReference>
<dbReference type="EMBL" id="JAPFFF010000002">
    <property type="protein sequence ID" value="KAK8896551.1"/>
    <property type="molecule type" value="Genomic_DNA"/>
</dbReference>
<dbReference type="InterPro" id="IPR036770">
    <property type="entry name" value="Ankyrin_rpt-contain_sf"/>
</dbReference>
<sequence>MNSSEYINLKKVLYNSLILFIESGTDEEEEFKSNYEKIINIENFQNEKHDEVMEIFRLISKISNNYHRTSNFDKKILYILSNYFKDIKHILTNMEIFLIFKRNKRILLYLLQNKILTIEKMIVDYFLSDTSYCYFFYPEIKFHIDKSERKRREEGLLSIDPNIFETFEVKRQTGENDSYICSLIREDSIDEFVKYVTQIKFPRTIKPSFFETNSFLLKMEEKITLIEYSAFFGSIQIFQYLRMNGAEMTDKLWLYAVHSKSAELIHLLETYEVEIDKYENVLIESIKCHHNEIADYINNNYVHNEVDFSKNIFEAAFHYYNYLFFPEDLSERIYFRHACKYHHQIVLNFLLEKINKNEYDVVYYLLSKKDTIRECLFQEESRLKCLIIPPSIKIIENFAFNYATNLCEIILPPYLEFIGDIVFENCKVSHLTFPFFVKSTGDHTLSLCTNLTNVKLATSITFIGNHCFECCNALREITIPYSVKSIGCQAFIGCYSLEKIAIPYSVVSIGSYAFSVCIKLSEMIIPSSVKTIGEHAFDRCTNLQKVSIPSSLTKIEDSLFSGCTQLKEVIIPNSVTSIGASAFYQCSETEISLPPSITFIGNAAFYKCKKIKKLTLPPSLTSIGNNAFQYADFIDESPTYTITAAGNDGFISSKNTKLILSYSVTFIGSGAFSNMNITEIVIPSSVTSIENSTFAYCSHLRSIDIPSSVTSIGEFAFMECQSLTKIIIPSSVVFLGGSAFFNCTLLAQISISPSLESILGCTFYNCISLKKIVIPESVKCISKTAFQSCTSLIEVKIRSSLFNSLNEIFPRNCKIIKY</sequence>
<dbReference type="InterPro" id="IPR053139">
    <property type="entry name" value="Surface_bspA-like"/>
</dbReference>
<dbReference type="PANTHER" id="PTHR45661:SF3">
    <property type="entry name" value="IG-LIKE DOMAIN-CONTAINING PROTEIN"/>
    <property type="match status" value="1"/>
</dbReference>
<protein>
    <submittedName>
        <fullName evidence="1">Uncharacterized protein</fullName>
    </submittedName>
</protein>
<comment type="caution">
    <text evidence="1">The sequence shown here is derived from an EMBL/GenBank/DDBJ whole genome shotgun (WGS) entry which is preliminary data.</text>
</comment>
<accession>A0ABR2L0S0</accession>
<organism evidence="1 2">
    <name type="scientific">Tritrichomonas musculus</name>
    <dbReference type="NCBI Taxonomy" id="1915356"/>
    <lineage>
        <taxon>Eukaryota</taxon>
        <taxon>Metamonada</taxon>
        <taxon>Parabasalia</taxon>
        <taxon>Tritrichomonadida</taxon>
        <taxon>Tritrichomonadidae</taxon>
        <taxon>Tritrichomonas</taxon>
    </lineage>
</organism>
<proteinExistence type="predicted"/>
<evidence type="ECO:0000313" key="2">
    <source>
        <dbReference type="Proteomes" id="UP001470230"/>
    </source>
</evidence>
<dbReference type="Gene3D" id="3.80.10.10">
    <property type="entry name" value="Ribonuclease Inhibitor"/>
    <property type="match status" value="3"/>
</dbReference>
<evidence type="ECO:0000313" key="1">
    <source>
        <dbReference type="EMBL" id="KAK8896551.1"/>
    </source>
</evidence>
<dbReference type="InterPro" id="IPR032675">
    <property type="entry name" value="LRR_dom_sf"/>
</dbReference>
<name>A0ABR2L0S0_9EUKA</name>
<keyword evidence="2" id="KW-1185">Reference proteome</keyword>
<dbReference type="Pfam" id="PF13306">
    <property type="entry name" value="LRR_5"/>
    <property type="match status" value="2"/>
</dbReference>
<reference evidence="1 2" key="1">
    <citation type="submission" date="2024-04" db="EMBL/GenBank/DDBJ databases">
        <title>Tritrichomonas musculus Genome.</title>
        <authorList>
            <person name="Alves-Ferreira E."/>
            <person name="Grigg M."/>
            <person name="Lorenzi H."/>
            <person name="Galac M."/>
        </authorList>
    </citation>
    <scope>NUCLEOTIDE SEQUENCE [LARGE SCALE GENOMIC DNA]</scope>
    <source>
        <strain evidence="1 2">EAF2021</strain>
    </source>
</reference>
<gene>
    <name evidence="1" type="ORF">M9Y10_014459</name>
</gene>
<dbReference type="Proteomes" id="UP001470230">
    <property type="component" value="Unassembled WGS sequence"/>
</dbReference>
<dbReference type="SUPFAM" id="SSF48403">
    <property type="entry name" value="Ankyrin repeat"/>
    <property type="match status" value="1"/>
</dbReference>